<dbReference type="GeneID" id="39870321"/>
<accession>A0A1D3SPC0</accession>
<name>A0A1D3SPC0_PLAMA</name>
<keyword evidence="3" id="KW-1185">Reference proteome</keyword>
<dbReference type="OMA" id="DNTPNDY"/>
<evidence type="ECO:0000256" key="1">
    <source>
        <dbReference type="SAM" id="MobiDB-lite"/>
    </source>
</evidence>
<evidence type="ECO:0000313" key="2">
    <source>
        <dbReference type="EMBL" id="SCO93735.1"/>
    </source>
</evidence>
<dbReference type="VEuPathDB" id="PlasmoDB:PmUG01_12033100"/>
<dbReference type="RefSeq" id="XP_028863013.1">
    <property type="nucleotide sequence ID" value="XM_029006534.1"/>
</dbReference>
<reference evidence="2 3" key="1">
    <citation type="submission" date="2016-06" db="EMBL/GenBank/DDBJ databases">
        <authorList>
            <consortium name="Pathogen Informatics"/>
        </authorList>
    </citation>
    <scope>NUCLEOTIDE SEQUENCE [LARGE SCALE GENOMIC DNA]</scope>
</reference>
<proteinExistence type="predicted"/>
<dbReference type="Proteomes" id="UP000219813">
    <property type="component" value="Chromosome 12"/>
</dbReference>
<feature type="compositionally biased region" description="Basic and acidic residues" evidence="1">
    <location>
        <begin position="1"/>
        <end position="18"/>
    </location>
</feature>
<organism evidence="2 3">
    <name type="scientific">Plasmodium malariae</name>
    <dbReference type="NCBI Taxonomy" id="5858"/>
    <lineage>
        <taxon>Eukaryota</taxon>
        <taxon>Sar</taxon>
        <taxon>Alveolata</taxon>
        <taxon>Apicomplexa</taxon>
        <taxon>Aconoidasida</taxon>
        <taxon>Haemosporida</taxon>
        <taxon>Plasmodiidae</taxon>
        <taxon>Plasmodium</taxon>
        <taxon>Plasmodium (Plasmodium)</taxon>
    </lineage>
</organism>
<gene>
    <name evidence="2" type="primary">PmUG01_12033100</name>
    <name evidence="2" type="ORF">PMUG01_12033100</name>
</gene>
<sequence>MTLVKSEHSSKQSREKATESGITTFSNFAELRKSITLKEQEINDRRSSLKIHRDSDNDLTHNHYKKSEHNRENTSVHNRENGSVHNRENGSVHNRENGSVHNSENTNEHNKFVYRSFDKFYKCKNYCEEYKTKVKNETLQSMSECTSKNESDPGGKYKDISISNKATISTIVSNENTISSSKSSTIPTAENEKSSDKYCYIKFKKERQGTVKQLKEYFQKIQDEKLQKRNNNLFYKNNQKFNNTIREKNCANFFKSKDTTLEKIDNYKKEFICEYIKYENELMINNGYNNCECELGVQTTHDKYVEDGALITTDEGKEKQKGISSISRVSDMREVSRHNELTGTGQINQLSAKIENMKTEEKELLHSLISEMKKSLCNDEDEGHISNSVEQLEDSERRRYMITRILDILKIYDGKMPSEEGMPKCSHACAHFFQLEQNKMGKKGKEGEMVEMVEKDQMNEKDAKNESCIIPKDFESLQQGHIIEQMKEEKNEIDKVISTQNKEVSACNAPLNKLKESSAYHAKIKTTSEHCDTISSNERDSEIAMNNCSYINTNIKNYENVVEKHSEGKNTCKGNAETNISIKNHTETANCHNINNTYQNKKRFSKKIAKDNRIKKDSVNNASKFEWFYSTLDDIHKGKIRVNGVKDDLMEYLKDDLTDNINGGGKEYSSEDSENNDLFLWLENRDVQNVLKGEKKIVDEGVP</sequence>
<feature type="region of interest" description="Disordered" evidence="1">
    <location>
        <begin position="43"/>
        <end position="107"/>
    </location>
</feature>
<feature type="region of interest" description="Disordered" evidence="1">
    <location>
        <begin position="1"/>
        <end position="21"/>
    </location>
</feature>
<evidence type="ECO:0000313" key="3">
    <source>
        <dbReference type="Proteomes" id="UP000219813"/>
    </source>
</evidence>
<dbReference type="OrthoDB" id="378706at2759"/>
<dbReference type="KEGG" id="pmal:PMUG01_12033100"/>
<dbReference type="AlphaFoldDB" id="A0A1D3SPC0"/>
<feature type="compositionally biased region" description="Basic and acidic residues" evidence="1">
    <location>
        <begin position="43"/>
        <end position="98"/>
    </location>
</feature>
<protein>
    <submittedName>
        <fullName evidence="2">Uncharacterized protein</fullName>
    </submittedName>
</protein>
<dbReference type="EMBL" id="LT594633">
    <property type="protein sequence ID" value="SCO93735.1"/>
    <property type="molecule type" value="Genomic_DNA"/>
</dbReference>